<sequence>MKLIFKLLVAVAVNAAALFAAAYLVKDLKLNVTVESIVFLAVILTLLNLLLKPVLKLILGPFIVLTLGLGLILVNMVILYILDIISPNLTIGGIVPLIYSSLIIGIVNFVFHFATKD</sequence>
<feature type="transmembrane region" description="Helical" evidence="1">
    <location>
        <begin position="58"/>
        <end position="82"/>
    </location>
</feature>
<gene>
    <name evidence="2" type="ORF">A3B13_02135</name>
</gene>
<organism evidence="2 3">
    <name type="scientific">Candidatus Liptonbacteria bacterium RIFCSPLOWO2_01_FULL_45_15</name>
    <dbReference type="NCBI Taxonomy" id="1798649"/>
    <lineage>
        <taxon>Bacteria</taxon>
        <taxon>Candidatus Liptoniibacteriota</taxon>
    </lineage>
</organism>
<dbReference type="PANTHER" id="PTHR37309:SF1">
    <property type="entry name" value="SLR0284 PROTEIN"/>
    <property type="match status" value="1"/>
</dbReference>
<accession>A0A1G2CCS9</accession>
<feature type="transmembrane region" description="Helical" evidence="1">
    <location>
        <begin position="94"/>
        <end position="114"/>
    </location>
</feature>
<dbReference type="AlphaFoldDB" id="A0A1G2CCS9"/>
<evidence type="ECO:0000313" key="2">
    <source>
        <dbReference type="EMBL" id="OGY99175.1"/>
    </source>
</evidence>
<keyword evidence="1" id="KW-1133">Transmembrane helix</keyword>
<dbReference type="InterPro" id="IPR007165">
    <property type="entry name" value="Phage_holin_4_2"/>
</dbReference>
<evidence type="ECO:0000313" key="3">
    <source>
        <dbReference type="Proteomes" id="UP000176287"/>
    </source>
</evidence>
<name>A0A1G2CCS9_9BACT</name>
<keyword evidence="1" id="KW-0812">Transmembrane</keyword>
<reference evidence="2 3" key="1">
    <citation type="journal article" date="2016" name="Nat. Commun.">
        <title>Thousands of microbial genomes shed light on interconnected biogeochemical processes in an aquifer system.</title>
        <authorList>
            <person name="Anantharaman K."/>
            <person name="Brown C.T."/>
            <person name="Hug L.A."/>
            <person name="Sharon I."/>
            <person name="Castelle C.J."/>
            <person name="Probst A.J."/>
            <person name="Thomas B.C."/>
            <person name="Singh A."/>
            <person name="Wilkins M.J."/>
            <person name="Karaoz U."/>
            <person name="Brodie E.L."/>
            <person name="Williams K.H."/>
            <person name="Hubbard S.S."/>
            <person name="Banfield J.F."/>
        </authorList>
    </citation>
    <scope>NUCLEOTIDE SEQUENCE [LARGE SCALE GENOMIC DNA]</scope>
</reference>
<protein>
    <recommendedName>
        <fullName evidence="4">Phage holin family protein</fullName>
    </recommendedName>
</protein>
<proteinExistence type="predicted"/>
<keyword evidence="1" id="KW-0472">Membrane</keyword>
<dbReference type="EMBL" id="MHKZ01000042">
    <property type="protein sequence ID" value="OGY99175.1"/>
    <property type="molecule type" value="Genomic_DNA"/>
</dbReference>
<dbReference type="PANTHER" id="PTHR37309">
    <property type="entry name" value="SLR0284 PROTEIN"/>
    <property type="match status" value="1"/>
</dbReference>
<feature type="transmembrane region" description="Helical" evidence="1">
    <location>
        <begin position="30"/>
        <end position="51"/>
    </location>
</feature>
<comment type="caution">
    <text evidence="2">The sequence shown here is derived from an EMBL/GenBank/DDBJ whole genome shotgun (WGS) entry which is preliminary data.</text>
</comment>
<evidence type="ECO:0000256" key="1">
    <source>
        <dbReference type="SAM" id="Phobius"/>
    </source>
</evidence>
<evidence type="ECO:0008006" key="4">
    <source>
        <dbReference type="Google" id="ProtNLM"/>
    </source>
</evidence>
<dbReference type="STRING" id="1798649.A3B13_02135"/>
<dbReference type="Pfam" id="PF04020">
    <property type="entry name" value="Phage_holin_4_2"/>
    <property type="match status" value="1"/>
</dbReference>
<dbReference type="Proteomes" id="UP000176287">
    <property type="component" value="Unassembled WGS sequence"/>
</dbReference>